<dbReference type="GO" id="GO:0022848">
    <property type="term" value="F:acetylcholine-gated monoatomic cation-selective channel activity"/>
    <property type="evidence" value="ECO:0007669"/>
    <property type="project" value="InterPro"/>
</dbReference>
<evidence type="ECO:0000256" key="1">
    <source>
        <dbReference type="ARBA" id="ARBA00009237"/>
    </source>
</evidence>
<evidence type="ECO:0000256" key="9">
    <source>
        <dbReference type="ARBA" id="ARBA00023157"/>
    </source>
</evidence>
<dbReference type="Gene3D" id="1.20.58.390">
    <property type="entry name" value="Neurotransmitter-gated ion-channel transmembrane domain"/>
    <property type="match status" value="1"/>
</dbReference>
<evidence type="ECO:0000256" key="15">
    <source>
        <dbReference type="RuleBase" id="RU000687"/>
    </source>
</evidence>
<evidence type="ECO:0000256" key="10">
    <source>
        <dbReference type="ARBA" id="ARBA00023170"/>
    </source>
</evidence>
<keyword evidence="2 15" id="KW-0813">Transport</keyword>
<organism evidence="18">
    <name type="scientific">Capitella teleta</name>
    <name type="common">Polychaete worm</name>
    <dbReference type="NCBI Taxonomy" id="283909"/>
    <lineage>
        <taxon>Eukaryota</taxon>
        <taxon>Metazoa</taxon>
        <taxon>Spiralia</taxon>
        <taxon>Lophotrochozoa</taxon>
        <taxon>Annelida</taxon>
        <taxon>Polychaeta</taxon>
        <taxon>Sedentaria</taxon>
        <taxon>Scolecida</taxon>
        <taxon>Capitellidae</taxon>
        <taxon>Capitella</taxon>
    </lineage>
</organism>
<reference evidence="20" key="1">
    <citation type="submission" date="2012-12" db="EMBL/GenBank/DDBJ databases">
        <authorList>
            <person name="Hellsten U."/>
            <person name="Grimwood J."/>
            <person name="Chapman J.A."/>
            <person name="Shapiro H."/>
            <person name="Aerts A."/>
            <person name="Otillar R.P."/>
            <person name="Terry A.Y."/>
            <person name="Boore J.L."/>
            <person name="Simakov O."/>
            <person name="Marletaz F."/>
            <person name="Cho S.-J."/>
            <person name="Edsinger-Gonzales E."/>
            <person name="Havlak P."/>
            <person name="Kuo D.-H."/>
            <person name="Larsson T."/>
            <person name="Lv J."/>
            <person name="Arendt D."/>
            <person name="Savage R."/>
            <person name="Osoegawa K."/>
            <person name="de Jong P."/>
            <person name="Lindberg D.R."/>
            <person name="Seaver E.C."/>
            <person name="Weisblat D.A."/>
            <person name="Putnam N.H."/>
            <person name="Grigoriev I.V."/>
            <person name="Rokhsar D.S."/>
        </authorList>
    </citation>
    <scope>NUCLEOTIDE SEQUENCE</scope>
    <source>
        <strain evidence="20">I ESC-2004</strain>
    </source>
</reference>
<keyword evidence="9" id="KW-1015">Disulfide bond</keyword>
<evidence type="ECO:0000256" key="4">
    <source>
        <dbReference type="ARBA" id="ARBA00022692"/>
    </source>
</evidence>
<dbReference type="AlphaFoldDB" id="R7UKX1"/>
<sequence>MGEIPFTVAHVECKWAWFKIFRANKGVFSISLKAKLDLLAENSGSARETDEQRLLKMLMNNYDVNTRPVYNASHPVNVKLGITLNQIFDVDERNQVMTTHIWLDQEWYDEKLTWDPELYNGLHTLRVPCHLIWKPDIILYNSADDYSGYMSALAMVSDDGHVFWPPIVRARSTCSIDITYFPFDDQTCWLKFGSWAYDGLQVDVLKREQPLDLSNYVHNGEWELINVKIERNVVFYSCCPEPYPDVTFTLHISRRTLYYTYNVLVPCLMLSCLTLLGFWMPPEGGEKVTLGLTILLAFSVFMLLIAENMPATSFYIPLIGAYIIVAMGITSTSVVCSVLVSHLHYKGKMGDQVPGVLLRICNFLDRLVKVRRHRMHNNTDSSQTSSTCLTDCKTPLQDSFNSINFTFRSEADYIDLDRSQYASGKNSRRRSKSSNCEQGLQLEEISQKINTLLERQDRIARDKGSYEWHEIAAIIDRALFWIFIVLTFAITIIMLLLVPLGKTVNLT</sequence>
<evidence type="ECO:0000256" key="2">
    <source>
        <dbReference type="ARBA" id="ARBA00022448"/>
    </source>
</evidence>
<dbReference type="HOGENOM" id="CLU_018074_0_3_1"/>
<keyword evidence="20" id="KW-1185">Reference proteome</keyword>
<keyword evidence="7 15" id="KW-0406">Ion transport</keyword>
<dbReference type="InterPro" id="IPR002394">
    <property type="entry name" value="Nicotinic_acetylcholine_rcpt"/>
</dbReference>
<evidence type="ECO:0000256" key="12">
    <source>
        <dbReference type="ARBA" id="ARBA00023286"/>
    </source>
</evidence>
<evidence type="ECO:0000313" key="18">
    <source>
        <dbReference type="EMBL" id="ELU07179.1"/>
    </source>
</evidence>
<dbReference type="Proteomes" id="UP000014760">
    <property type="component" value="Unassembled WGS sequence"/>
</dbReference>
<evidence type="ECO:0000256" key="8">
    <source>
        <dbReference type="ARBA" id="ARBA00023136"/>
    </source>
</evidence>
<dbReference type="InterPro" id="IPR036719">
    <property type="entry name" value="Neuro-gated_channel_TM_sf"/>
</dbReference>
<keyword evidence="10" id="KW-0675">Receptor</keyword>
<dbReference type="PROSITE" id="PS00236">
    <property type="entry name" value="NEUROTR_ION_CHANNEL"/>
    <property type="match status" value="1"/>
</dbReference>
<feature type="transmembrane region" description="Helical" evidence="15">
    <location>
        <begin position="258"/>
        <end position="279"/>
    </location>
</feature>
<dbReference type="SUPFAM" id="SSF90112">
    <property type="entry name" value="Neurotransmitter-gated ion-channel transmembrane pore"/>
    <property type="match status" value="1"/>
</dbReference>
<dbReference type="GO" id="GO:0045211">
    <property type="term" value="C:postsynaptic membrane"/>
    <property type="evidence" value="ECO:0007669"/>
    <property type="project" value="InterPro"/>
</dbReference>
<dbReference type="FunFam" id="2.70.170.10:FF:000016">
    <property type="entry name" value="Nicotinic acetylcholine receptor subunit"/>
    <property type="match status" value="1"/>
</dbReference>
<dbReference type="FunFam" id="1.20.58.390:FF:000043">
    <property type="entry name" value="AcetylCholine Receptor"/>
    <property type="match status" value="1"/>
</dbReference>
<dbReference type="Gene3D" id="2.70.170.10">
    <property type="entry name" value="Neurotransmitter-gated ion-channel ligand-binding domain"/>
    <property type="match status" value="1"/>
</dbReference>
<feature type="transmembrane region" description="Helical" evidence="15">
    <location>
        <begin position="318"/>
        <end position="340"/>
    </location>
</feature>
<keyword evidence="12" id="KW-1071">Ligand-gated ion channel</keyword>
<keyword evidence="8 15" id="KW-0472">Membrane</keyword>
<dbReference type="OrthoDB" id="5975154at2759"/>
<dbReference type="SUPFAM" id="SSF63712">
    <property type="entry name" value="Nicotinic receptor ligand binding domain-like"/>
    <property type="match status" value="1"/>
</dbReference>
<dbReference type="InterPro" id="IPR036734">
    <property type="entry name" value="Neur_chan_lig-bd_sf"/>
</dbReference>
<keyword evidence="13 15" id="KW-0407">Ion channel</keyword>
<keyword evidence="4 15" id="KW-0812">Transmembrane</keyword>
<dbReference type="InterPro" id="IPR006029">
    <property type="entry name" value="Neurotrans-gated_channel_TM"/>
</dbReference>
<dbReference type="CDD" id="cd19051">
    <property type="entry name" value="LGIC_TM_cation"/>
    <property type="match status" value="1"/>
</dbReference>
<dbReference type="InterPro" id="IPR038050">
    <property type="entry name" value="Neuro_actylchol_rec"/>
</dbReference>
<reference evidence="18 20" key="2">
    <citation type="journal article" date="2013" name="Nature">
        <title>Insights into bilaterian evolution from three spiralian genomes.</title>
        <authorList>
            <person name="Simakov O."/>
            <person name="Marletaz F."/>
            <person name="Cho S.J."/>
            <person name="Edsinger-Gonzales E."/>
            <person name="Havlak P."/>
            <person name="Hellsten U."/>
            <person name="Kuo D.H."/>
            <person name="Larsson T."/>
            <person name="Lv J."/>
            <person name="Arendt D."/>
            <person name="Savage R."/>
            <person name="Osoegawa K."/>
            <person name="de Jong P."/>
            <person name="Grimwood J."/>
            <person name="Chapman J.A."/>
            <person name="Shapiro H."/>
            <person name="Aerts A."/>
            <person name="Otillar R.P."/>
            <person name="Terry A.Y."/>
            <person name="Boore J.L."/>
            <person name="Grigoriev I.V."/>
            <person name="Lindberg D.R."/>
            <person name="Seaver E.C."/>
            <person name="Weisblat D.A."/>
            <person name="Putnam N.H."/>
            <person name="Rokhsar D.S."/>
        </authorList>
    </citation>
    <scope>NUCLEOTIDE SEQUENCE</scope>
    <source>
        <strain evidence="18 20">I ESC-2004</strain>
    </source>
</reference>
<comment type="subcellular location">
    <subcellularLocation>
        <location evidence="14">Synaptic cell membrane</location>
        <topology evidence="14">Multi-pass membrane protein</topology>
    </subcellularLocation>
</comment>
<dbReference type="EnsemblMetazoa" id="CapteT228745">
    <property type="protein sequence ID" value="CapteP228745"/>
    <property type="gene ID" value="CapteG228745"/>
</dbReference>
<evidence type="ECO:0000259" key="17">
    <source>
        <dbReference type="Pfam" id="PF02932"/>
    </source>
</evidence>
<evidence type="ECO:0000256" key="6">
    <source>
        <dbReference type="ARBA" id="ARBA00023018"/>
    </source>
</evidence>
<dbReference type="PRINTS" id="PR00254">
    <property type="entry name" value="NICOTINICR"/>
</dbReference>
<dbReference type="EMBL" id="AMQN01007162">
    <property type="status" value="NOT_ANNOTATED_CDS"/>
    <property type="molecule type" value="Genomic_DNA"/>
</dbReference>
<dbReference type="Pfam" id="PF02931">
    <property type="entry name" value="Neur_chan_LBD"/>
    <property type="match status" value="1"/>
</dbReference>
<evidence type="ECO:0000259" key="16">
    <source>
        <dbReference type="Pfam" id="PF02931"/>
    </source>
</evidence>
<dbReference type="OMA" id="HEREGGM"/>
<dbReference type="InterPro" id="IPR006201">
    <property type="entry name" value="Neur_channel"/>
</dbReference>
<protein>
    <submittedName>
        <fullName evidence="18 19">Uncharacterized protein</fullName>
    </submittedName>
</protein>
<evidence type="ECO:0000313" key="19">
    <source>
        <dbReference type="EnsemblMetazoa" id="CapteP228745"/>
    </source>
</evidence>
<dbReference type="NCBIfam" id="TIGR00860">
    <property type="entry name" value="LIC"/>
    <property type="match status" value="1"/>
</dbReference>
<dbReference type="PRINTS" id="PR00252">
    <property type="entry name" value="NRIONCHANNEL"/>
</dbReference>
<accession>R7UKX1</accession>
<evidence type="ECO:0000313" key="20">
    <source>
        <dbReference type="Proteomes" id="UP000014760"/>
    </source>
</evidence>
<dbReference type="Pfam" id="PF02932">
    <property type="entry name" value="Neur_chan_memb"/>
    <property type="match status" value="1"/>
</dbReference>
<keyword evidence="3" id="KW-1003">Cell membrane</keyword>
<dbReference type="InterPro" id="IPR006202">
    <property type="entry name" value="Neur_chan_lig-bd"/>
</dbReference>
<feature type="transmembrane region" description="Helical" evidence="15">
    <location>
        <begin position="288"/>
        <end position="306"/>
    </location>
</feature>
<proteinExistence type="inferred from homology"/>
<name>R7UKX1_CAPTE</name>
<reference evidence="19" key="3">
    <citation type="submission" date="2015-06" db="UniProtKB">
        <authorList>
            <consortium name="EnsemblMetazoa"/>
        </authorList>
    </citation>
    <scope>IDENTIFICATION</scope>
</reference>
<comment type="similarity">
    <text evidence="1">Belongs to the ligand-gated ion channel (TC 1.A.9) family. Acetylcholine receptor (TC 1.A.9.1) subfamily.</text>
</comment>
<evidence type="ECO:0000256" key="13">
    <source>
        <dbReference type="ARBA" id="ARBA00023303"/>
    </source>
</evidence>
<feature type="domain" description="Neurotransmitter-gated ion-channel ligand-binding" evidence="16">
    <location>
        <begin position="51"/>
        <end position="256"/>
    </location>
</feature>
<feature type="domain" description="Neurotransmitter-gated ion-channel transmembrane" evidence="17">
    <location>
        <begin position="264"/>
        <end position="494"/>
    </location>
</feature>
<dbReference type="PANTHER" id="PTHR18945">
    <property type="entry name" value="NEUROTRANSMITTER GATED ION CHANNEL"/>
    <property type="match status" value="1"/>
</dbReference>
<evidence type="ECO:0000256" key="3">
    <source>
        <dbReference type="ARBA" id="ARBA00022475"/>
    </source>
</evidence>
<dbReference type="CDD" id="cd18997">
    <property type="entry name" value="LGIC_ECD_nAChR"/>
    <property type="match status" value="1"/>
</dbReference>
<dbReference type="GO" id="GO:0004888">
    <property type="term" value="F:transmembrane signaling receptor activity"/>
    <property type="evidence" value="ECO:0007669"/>
    <property type="project" value="InterPro"/>
</dbReference>
<feature type="transmembrane region" description="Helical" evidence="15">
    <location>
        <begin position="478"/>
        <end position="498"/>
    </location>
</feature>
<dbReference type="EMBL" id="KB300095">
    <property type="protein sequence ID" value="ELU07179.1"/>
    <property type="molecule type" value="Genomic_DNA"/>
</dbReference>
<keyword evidence="5 15" id="KW-1133">Transmembrane helix</keyword>
<evidence type="ECO:0000256" key="11">
    <source>
        <dbReference type="ARBA" id="ARBA00023180"/>
    </source>
</evidence>
<keyword evidence="6" id="KW-0770">Synapse</keyword>
<evidence type="ECO:0000256" key="14">
    <source>
        <dbReference type="ARBA" id="ARBA00034099"/>
    </source>
</evidence>
<keyword evidence="11" id="KW-0325">Glycoprotein</keyword>
<dbReference type="InterPro" id="IPR018000">
    <property type="entry name" value="Neurotransmitter_ion_chnl_CS"/>
</dbReference>
<evidence type="ECO:0000256" key="5">
    <source>
        <dbReference type="ARBA" id="ARBA00022989"/>
    </source>
</evidence>
<dbReference type="STRING" id="283909.R7UKX1"/>
<gene>
    <name evidence="18" type="ORF">CAPTEDRAFT_228745</name>
</gene>
<evidence type="ECO:0000256" key="7">
    <source>
        <dbReference type="ARBA" id="ARBA00023065"/>
    </source>
</evidence>